<dbReference type="InterPro" id="IPR050325">
    <property type="entry name" value="Prot/Nucl_acid_deglycase"/>
</dbReference>
<dbReference type="GO" id="GO:0006979">
    <property type="term" value="P:response to oxidative stress"/>
    <property type="evidence" value="ECO:0007669"/>
    <property type="project" value="TreeGrafter"/>
</dbReference>
<gene>
    <name evidence="4" type="ORF">BpHYR1_050463</name>
</gene>
<organism evidence="4 5">
    <name type="scientific">Brachionus plicatilis</name>
    <name type="common">Marine rotifer</name>
    <name type="synonym">Brachionus muelleri</name>
    <dbReference type="NCBI Taxonomy" id="10195"/>
    <lineage>
        <taxon>Eukaryota</taxon>
        <taxon>Metazoa</taxon>
        <taxon>Spiralia</taxon>
        <taxon>Gnathifera</taxon>
        <taxon>Rotifera</taxon>
        <taxon>Eurotatoria</taxon>
        <taxon>Monogononta</taxon>
        <taxon>Pseudotrocha</taxon>
        <taxon>Ploima</taxon>
        <taxon>Brachionidae</taxon>
        <taxon>Brachionus</taxon>
    </lineage>
</organism>
<dbReference type="Gene3D" id="3.40.50.880">
    <property type="match status" value="1"/>
</dbReference>
<dbReference type="CDD" id="cd03135">
    <property type="entry name" value="GATase1_DJ-1"/>
    <property type="match status" value="1"/>
</dbReference>
<dbReference type="PANTHER" id="PTHR48094:SF12">
    <property type="entry name" value="PARKINSON DISEASE PROTEIN 7 HOMOLOG"/>
    <property type="match status" value="1"/>
</dbReference>
<dbReference type="GO" id="GO:0046295">
    <property type="term" value="P:glycolate biosynthetic process"/>
    <property type="evidence" value="ECO:0007669"/>
    <property type="project" value="TreeGrafter"/>
</dbReference>
<name>A0A3M7P1K2_BRAPC</name>
<evidence type="ECO:0000256" key="1">
    <source>
        <dbReference type="ARBA" id="ARBA00004496"/>
    </source>
</evidence>
<keyword evidence="5" id="KW-1185">Reference proteome</keyword>
<comment type="caution">
    <text evidence="4">The sequence shown here is derived from an EMBL/GenBank/DDBJ whole genome shotgun (WGS) entry which is preliminary data.</text>
</comment>
<dbReference type="InterPro" id="IPR002818">
    <property type="entry name" value="DJ-1/PfpI"/>
</dbReference>
<evidence type="ECO:0000256" key="2">
    <source>
        <dbReference type="ARBA" id="ARBA00022490"/>
    </source>
</evidence>
<dbReference type="STRING" id="10195.A0A3M7P1K2"/>
<dbReference type="AlphaFoldDB" id="A0A3M7P1K2"/>
<sequence length="196" mass="21316">MIKRFFSTRPTMVKRALVFLAEGAEEMETVITVDTLRRAGVDVILAGLAGDQQVLCSRNVKITPDLALESVKCDTFDAVIVPGGLKGAEACATSPLVGDILRKHYENSKLVAAICAGPTALFAHRLAFGKSITSYPSFKEKLGANYVYREDRVVQDGNLVTSQGPGTSFEFALKIVEYLEGEEKAKSLIEPMRLKS</sequence>
<dbReference type="InterPro" id="IPR029062">
    <property type="entry name" value="Class_I_gatase-like"/>
</dbReference>
<accession>A0A3M7P1K2</accession>
<protein>
    <submittedName>
        <fullName evidence="4">Glutathione-independent glyoxalase DJR</fullName>
    </submittedName>
</protein>
<feature type="domain" description="DJ-1/PfpI" evidence="3">
    <location>
        <begin position="14"/>
        <end position="177"/>
    </location>
</feature>
<keyword evidence="2" id="KW-0963">Cytoplasm</keyword>
<evidence type="ECO:0000259" key="3">
    <source>
        <dbReference type="Pfam" id="PF01965"/>
    </source>
</evidence>
<reference evidence="4 5" key="1">
    <citation type="journal article" date="2018" name="Sci. Rep.">
        <title>Genomic signatures of local adaptation to the degree of environmental predictability in rotifers.</title>
        <authorList>
            <person name="Franch-Gras L."/>
            <person name="Hahn C."/>
            <person name="Garcia-Roger E.M."/>
            <person name="Carmona M.J."/>
            <person name="Serra M."/>
            <person name="Gomez A."/>
        </authorList>
    </citation>
    <scope>NUCLEOTIDE SEQUENCE [LARGE SCALE GENOMIC DNA]</scope>
    <source>
        <strain evidence="4">HYR1</strain>
    </source>
</reference>
<dbReference type="SUPFAM" id="SSF52317">
    <property type="entry name" value="Class I glutamine amidotransferase-like"/>
    <property type="match status" value="1"/>
</dbReference>
<dbReference type="GO" id="GO:0005739">
    <property type="term" value="C:mitochondrion"/>
    <property type="evidence" value="ECO:0007669"/>
    <property type="project" value="TreeGrafter"/>
</dbReference>
<dbReference type="InterPro" id="IPR006287">
    <property type="entry name" value="DJ-1"/>
</dbReference>
<dbReference type="GO" id="GO:0005634">
    <property type="term" value="C:nucleus"/>
    <property type="evidence" value="ECO:0007669"/>
    <property type="project" value="TreeGrafter"/>
</dbReference>
<dbReference type="GO" id="GO:1903189">
    <property type="term" value="P:glyoxal metabolic process"/>
    <property type="evidence" value="ECO:0007669"/>
    <property type="project" value="TreeGrafter"/>
</dbReference>
<dbReference type="Proteomes" id="UP000276133">
    <property type="component" value="Unassembled WGS sequence"/>
</dbReference>
<dbReference type="GO" id="GO:0023051">
    <property type="term" value="P:regulation of signaling"/>
    <property type="evidence" value="ECO:0007669"/>
    <property type="project" value="UniProtKB-ARBA"/>
</dbReference>
<dbReference type="OrthoDB" id="543156at2759"/>
<evidence type="ECO:0000313" key="4">
    <source>
        <dbReference type="EMBL" id="RMZ92992.1"/>
    </source>
</evidence>
<proteinExistence type="predicted"/>
<dbReference type="Pfam" id="PF01965">
    <property type="entry name" value="DJ-1_PfpI"/>
    <property type="match status" value="1"/>
</dbReference>
<evidence type="ECO:0000313" key="5">
    <source>
        <dbReference type="Proteomes" id="UP000276133"/>
    </source>
</evidence>
<dbReference type="PANTHER" id="PTHR48094">
    <property type="entry name" value="PROTEIN/NUCLEIC ACID DEGLYCASE DJ-1-RELATED"/>
    <property type="match status" value="1"/>
</dbReference>
<dbReference type="FunFam" id="3.40.50.880:FF:000022">
    <property type="entry name" value="protein deglycase DJ-1"/>
    <property type="match status" value="1"/>
</dbReference>
<dbReference type="NCBIfam" id="TIGR01383">
    <property type="entry name" value="not_thiJ"/>
    <property type="match status" value="1"/>
</dbReference>
<dbReference type="GO" id="GO:0010646">
    <property type="term" value="P:regulation of cell communication"/>
    <property type="evidence" value="ECO:0007669"/>
    <property type="project" value="UniProtKB-ARBA"/>
</dbReference>
<comment type="subcellular location">
    <subcellularLocation>
        <location evidence="1">Cytoplasm</location>
    </subcellularLocation>
</comment>
<dbReference type="EMBL" id="REGN01014145">
    <property type="protein sequence ID" value="RMZ92992.1"/>
    <property type="molecule type" value="Genomic_DNA"/>
</dbReference>